<keyword evidence="4" id="KW-0732">Signal</keyword>
<dbReference type="InterPro" id="IPR012334">
    <property type="entry name" value="Pectin_lyas_fold"/>
</dbReference>
<feature type="compositionally biased region" description="Polar residues" evidence="3">
    <location>
        <begin position="397"/>
        <end position="406"/>
    </location>
</feature>
<accession>A0A917JBQ4</accession>
<reference evidence="5" key="1">
    <citation type="journal article" date="2014" name="Int. J. Syst. Evol. Microbiol.">
        <title>Complete genome sequence of Corynebacterium casei LMG S-19264T (=DSM 44701T), isolated from a smear-ripened cheese.</title>
        <authorList>
            <consortium name="US DOE Joint Genome Institute (JGI-PGF)"/>
            <person name="Walter F."/>
            <person name="Albersmeier A."/>
            <person name="Kalinowski J."/>
            <person name="Ruckert C."/>
        </authorList>
    </citation>
    <scope>NUCLEOTIDE SEQUENCE</scope>
    <source>
        <strain evidence="5">CCM 8711</strain>
    </source>
</reference>
<reference evidence="5" key="2">
    <citation type="submission" date="2020-09" db="EMBL/GenBank/DDBJ databases">
        <authorList>
            <person name="Sun Q."/>
            <person name="Sedlacek I."/>
        </authorList>
    </citation>
    <scope>NUCLEOTIDE SEQUENCE</scope>
    <source>
        <strain evidence="5">CCM 8711</strain>
    </source>
</reference>
<feature type="region of interest" description="Disordered" evidence="3">
    <location>
        <begin position="374"/>
        <end position="409"/>
    </location>
</feature>
<dbReference type="AlphaFoldDB" id="A0A917JBQ4"/>
<keyword evidence="1" id="KW-0479">Metal-binding</keyword>
<dbReference type="RefSeq" id="WP_229747231.1">
    <property type="nucleotide sequence ID" value="NZ_BMDO01000018.1"/>
</dbReference>
<evidence type="ECO:0000313" key="5">
    <source>
        <dbReference type="EMBL" id="GGI52780.1"/>
    </source>
</evidence>
<evidence type="ECO:0000256" key="3">
    <source>
        <dbReference type="SAM" id="MobiDB-lite"/>
    </source>
</evidence>
<organism evidence="5 6">
    <name type="scientific">Mucilaginibacter galii</name>
    <dbReference type="NCBI Taxonomy" id="2005073"/>
    <lineage>
        <taxon>Bacteria</taxon>
        <taxon>Pseudomonadati</taxon>
        <taxon>Bacteroidota</taxon>
        <taxon>Sphingobacteriia</taxon>
        <taxon>Sphingobacteriales</taxon>
        <taxon>Sphingobacteriaceae</taxon>
        <taxon>Mucilaginibacter</taxon>
    </lineage>
</organism>
<proteinExistence type="predicted"/>
<name>A0A917JBQ4_9SPHI</name>
<dbReference type="PANTHER" id="PTHR42970:SF1">
    <property type="entry name" value="PECTATE LYASE C-RELATED"/>
    <property type="match status" value="1"/>
</dbReference>
<dbReference type="InterPro" id="IPR052063">
    <property type="entry name" value="Polysaccharide_Lyase_1"/>
</dbReference>
<dbReference type="Proteomes" id="UP000662074">
    <property type="component" value="Unassembled WGS sequence"/>
</dbReference>
<dbReference type="Gene3D" id="2.160.20.10">
    <property type="entry name" value="Single-stranded right-handed beta-helix, Pectin lyase-like"/>
    <property type="match status" value="1"/>
</dbReference>
<dbReference type="GO" id="GO:0046872">
    <property type="term" value="F:metal ion binding"/>
    <property type="evidence" value="ECO:0007669"/>
    <property type="project" value="UniProtKB-KW"/>
</dbReference>
<evidence type="ECO:0000256" key="4">
    <source>
        <dbReference type="SAM" id="SignalP"/>
    </source>
</evidence>
<dbReference type="EMBL" id="BMDO01000018">
    <property type="protein sequence ID" value="GGI52780.1"/>
    <property type="molecule type" value="Genomic_DNA"/>
</dbReference>
<feature type="signal peptide" evidence="4">
    <location>
        <begin position="1"/>
        <end position="33"/>
    </location>
</feature>
<dbReference type="InterPro" id="IPR011050">
    <property type="entry name" value="Pectin_lyase_fold/virulence"/>
</dbReference>
<keyword evidence="5" id="KW-0456">Lyase</keyword>
<keyword evidence="2" id="KW-0325">Glycoprotein</keyword>
<evidence type="ECO:0000313" key="6">
    <source>
        <dbReference type="Proteomes" id="UP000662074"/>
    </source>
</evidence>
<dbReference type="SUPFAM" id="SSF51126">
    <property type="entry name" value="Pectin lyase-like"/>
    <property type="match status" value="1"/>
</dbReference>
<sequence>MYFNQLLKHKAKAFHAICFVAATLGLSSTQVNAQQLAFPGAEGFGRFATGGRGGSVYHVTNLNDKGDGSFRDAVSQPNRIIVFDVTGVIRIKDKIAASPKITIAGQTSPGQGIVIYGNGVSFADSSIIRYMRFRGSINMPRGACTVVADNCKDVIFDHVSVEWGRWDNLHIKESKNITLQYCLIGEPVDPQRFGALFENPTNITVHHTLWIDNQSRNPKAKAGIEYINNVVYNWGVNGFVGGHSGAPHYQDVINNYFIAGPNSGHAFIGMFTATDHVYHQGNYVDMNKDGRLNGRLTVDSDFVKRGLTMLSKPNFLTGVKIESATQAYQKVLAEAGASLQRDAVDNRIIGYLSSLGKEGVIFKSEVDAGGQGELPSAKTLADNNRNGIPDTWESTHKLSVQSNADTNKVDKDGYTRLEKYLNDLVSSKTR</sequence>
<gene>
    <name evidence="5" type="primary">pel</name>
    <name evidence="5" type="ORF">GCM10011425_39920</name>
</gene>
<dbReference type="PANTHER" id="PTHR42970">
    <property type="entry name" value="PECTATE LYASE C-RELATED"/>
    <property type="match status" value="1"/>
</dbReference>
<feature type="chain" id="PRO_5037271933" evidence="4">
    <location>
        <begin position="34"/>
        <end position="430"/>
    </location>
</feature>
<keyword evidence="6" id="KW-1185">Reference proteome</keyword>
<evidence type="ECO:0000256" key="2">
    <source>
        <dbReference type="ARBA" id="ARBA00023180"/>
    </source>
</evidence>
<protein>
    <submittedName>
        <fullName evidence="5">Pectate lyase</fullName>
    </submittedName>
</protein>
<evidence type="ECO:0000256" key="1">
    <source>
        <dbReference type="ARBA" id="ARBA00022723"/>
    </source>
</evidence>
<dbReference type="GO" id="GO:0016829">
    <property type="term" value="F:lyase activity"/>
    <property type="evidence" value="ECO:0007669"/>
    <property type="project" value="UniProtKB-KW"/>
</dbReference>
<comment type="caution">
    <text evidence="5">The sequence shown here is derived from an EMBL/GenBank/DDBJ whole genome shotgun (WGS) entry which is preliminary data.</text>
</comment>